<evidence type="ECO:0000256" key="1">
    <source>
        <dbReference type="SAM" id="Coils"/>
    </source>
</evidence>
<accession>A0AA90U1A7</accession>
<dbReference type="AlphaFoldDB" id="A0AA90U1A7"/>
<sequence>MKELKVSISDELFKGLSDVKDRDSFVAALLKKELERAECKPQVSNSSSNDADVEVVMVGDGLDIMPVLDDVGEPAISSPDVLNEPGDNGKYVSIEKMACFQQSIADMANRIDELEDKISDMNIVIFNLMKRSSVNDDASVDGVSADDVSVDCVSADDVSVDDVSAEAVSVEAGGYVNPVSDQIVATSGSNSTVPNDLVIKLPYATLSFPELKIPPELLPDEDGLSMKEGTFVQGILSSVPLTGESISSGSPDPTPFETLVSLRQDPFTNEVRETESSSNDLEPPLENLLGRSVPSTDNFAYLVEQSVISSKTLPSSTPNVPVTSMFAPSGAQVNNNLGVSSVEVVSKAPSASEGPLPVPDRLESSILAYLPFGSEVKKDVIKNLLPKRYTNDDLETKINQLLASGKVSNIVKDGIVHLTRTSR</sequence>
<protein>
    <submittedName>
        <fullName evidence="2">Uncharacterized protein</fullName>
    </submittedName>
</protein>
<keyword evidence="3" id="KW-1185">Reference proteome</keyword>
<dbReference type="EMBL" id="JAVDQI010000013">
    <property type="protein sequence ID" value="MDR6223857.1"/>
    <property type="molecule type" value="Genomic_DNA"/>
</dbReference>
<evidence type="ECO:0000313" key="3">
    <source>
        <dbReference type="Proteomes" id="UP001185015"/>
    </source>
</evidence>
<dbReference type="RefSeq" id="WP_270095300.1">
    <property type="nucleotide sequence ID" value="NZ_JAQFFK010000001.1"/>
</dbReference>
<reference evidence="2 3" key="1">
    <citation type="submission" date="2023-07" db="EMBL/GenBank/DDBJ databases">
        <title>Genomic Encyclopedia of Type Strains, Phase IV (KMG-IV): sequencing the most valuable type-strain genomes for metagenomic binning, comparative biology and taxonomic classification.</title>
        <authorList>
            <person name="Goeker M."/>
        </authorList>
    </citation>
    <scope>NUCLEOTIDE SEQUENCE [LARGE SCALE GENOMIC DNA]</scope>
    <source>
        <strain evidence="2 3">DSM 17273</strain>
    </source>
</reference>
<proteinExistence type="predicted"/>
<gene>
    <name evidence="2" type="ORF">J2750_002336</name>
</gene>
<organism evidence="2 3">
    <name type="scientific">Methanococcoides alaskense</name>
    <dbReference type="NCBI Taxonomy" id="325778"/>
    <lineage>
        <taxon>Archaea</taxon>
        <taxon>Methanobacteriati</taxon>
        <taxon>Methanobacteriota</taxon>
        <taxon>Stenosarchaea group</taxon>
        <taxon>Methanomicrobia</taxon>
        <taxon>Methanosarcinales</taxon>
        <taxon>Methanosarcinaceae</taxon>
        <taxon>Methanococcoides</taxon>
    </lineage>
</organism>
<comment type="caution">
    <text evidence="2">The sequence shown here is derived from an EMBL/GenBank/DDBJ whole genome shotgun (WGS) entry which is preliminary data.</text>
</comment>
<evidence type="ECO:0000313" key="2">
    <source>
        <dbReference type="EMBL" id="MDR6223857.1"/>
    </source>
</evidence>
<name>A0AA90U1A7_9EURY</name>
<dbReference type="Proteomes" id="UP001185015">
    <property type="component" value="Unassembled WGS sequence"/>
</dbReference>
<feature type="coiled-coil region" evidence="1">
    <location>
        <begin position="97"/>
        <end position="131"/>
    </location>
</feature>
<keyword evidence="1" id="KW-0175">Coiled coil</keyword>